<dbReference type="Proteomes" id="UP000245720">
    <property type="component" value="Unassembled WGS sequence"/>
</dbReference>
<dbReference type="InterPro" id="IPR031157">
    <property type="entry name" value="G_TR_CS"/>
</dbReference>
<reference evidence="6 7" key="1">
    <citation type="submission" date="2018-05" db="EMBL/GenBank/DDBJ databases">
        <title>The Hungate 1000. A catalogue of reference genomes from the rumen microbiome.</title>
        <authorList>
            <person name="Kelly W."/>
        </authorList>
    </citation>
    <scope>NUCLEOTIDE SEQUENCE [LARGE SCALE GENOMIC DNA]</scope>
    <source>
        <strain evidence="6 7">SAb67</strain>
    </source>
</reference>
<dbReference type="Pfam" id="PF00009">
    <property type="entry name" value="GTP_EFTU"/>
    <property type="match status" value="1"/>
</dbReference>
<name>A0A315Y5L9_RUMFL</name>
<dbReference type="InterPro" id="IPR010298">
    <property type="entry name" value="YacP-like"/>
</dbReference>
<dbReference type="InterPro" id="IPR035647">
    <property type="entry name" value="EFG_III/V"/>
</dbReference>
<dbReference type="SUPFAM" id="SSF50447">
    <property type="entry name" value="Translation proteins"/>
    <property type="match status" value="1"/>
</dbReference>
<dbReference type="InterPro" id="IPR020568">
    <property type="entry name" value="Ribosomal_Su5_D2-typ_SF"/>
</dbReference>
<keyword evidence="2" id="KW-0648">Protein biosynthesis</keyword>
<evidence type="ECO:0000313" key="6">
    <source>
        <dbReference type="EMBL" id="PWJ15288.1"/>
    </source>
</evidence>
<proteinExistence type="predicted"/>
<comment type="caution">
    <text evidence="6">The sequence shown here is derived from an EMBL/GenBank/DDBJ whole genome shotgun (WGS) entry which is preliminary data.</text>
</comment>
<dbReference type="NCBIfam" id="TIGR00231">
    <property type="entry name" value="small_GTP"/>
    <property type="match status" value="1"/>
</dbReference>
<dbReference type="Gene3D" id="3.40.50.300">
    <property type="entry name" value="P-loop containing nucleotide triphosphate hydrolases"/>
    <property type="match status" value="1"/>
</dbReference>
<accession>A0A315Y5L9</accession>
<dbReference type="RefSeq" id="WP_109725094.1">
    <property type="nucleotide sequence ID" value="NZ_QGDI01000001.1"/>
</dbReference>
<dbReference type="SUPFAM" id="SSF52540">
    <property type="entry name" value="P-loop containing nucleoside triphosphate hydrolases"/>
    <property type="match status" value="1"/>
</dbReference>
<dbReference type="PANTHER" id="PTHR43261">
    <property type="entry name" value="TRANSLATION ELONGATION FACTOR G-RELATED"/>
    <property type="match status" value="1"/>
</dbReference>
<dbReference type="Gene3D" id="2.40.30.10">
    <property type="entry name" value="Translation factors"/>
    <property type="match status" value="1"/>
</dbReference>
<keyword evidence="4" id="KW-0046">Antibiotic resistance</keyword>
<dbReference type="PRINTS" id="PR00315">
    <property type="entry name" value="ELONGATNFCT"/>
</dbReference>
<dbReference type="InterPro" id="IPR035650">
    <property type="entry name" value="Tet_C"/>
</dbReference>
<dbReference type="OrthoDB" id="9801472at2"/>
<dbReference type="GO" id="GO:0006412">
    <property type="term" value="P:translation"/>
    <property type="evidence" value="ECO:0007669"/>
    <property type="project" value="UniProtKB-KW"/>
</dbReference>
<keyword evidence="3" id="KW-0342">GTP-binding</keyword>
<evidence type="ECO:0000256" key="2">
    <source>
        <dbReference type="ARBA" id="ARBA00022917"/>
    </source>
</evidence>
<dbReference type="SMART" id="SM00889">
    <property type="entry name" value="EFG_IV"/>
    <property type="match status" value="1"/>
</dbReference>
<evidence type="ECO:0000259" key="5">
    <source>
        <dbReference type="PROSITE" id="PS51722"/>
    </source>
</evidence>
<dbReference type="GO" id="GO:0032790">
    <property type="term" value="P:ribosome disassembly"/>
    <property type="evidence" value="ECO:0007669"/>
    <property type="project" value="TreeGrafter"/>
</dbReference>
<keyword evidence="1" id="KW-0547">Nucleotide-binding</keyword>
<organism evidence="6 7">
    <name type="scientific">Ruminococcus flavefaciens</name>
    <dbReference type="NCBI Taxonomy" id="1265"/>
    <lineage>
        <taxon>Bacteria</taxon>
        <taxon>Bacillati</taxon>
        <taxon>Bacillota</taxon>
        <taxon>Clostridia</taxon>
        <taxon>Eubacteriales</taxon>
        <taxon>Oscillospiraceae</taxon>
        <taxon>Ruminococcus</taxon>
    </lineage>
</organism>
<evidence type="ECO:0000313" key="7">
    <source>
        <dbReference type="Proteomes" id="UP000245720"/>
    </source>
</evidence>
<sequence length="855" mass="95839">MKNVIIGITAHVDSGKTTLAEAMLYTSGAIRSLGRVDRGNSTLDTNSIERERGITIFSSQAEFTVDDTMFTLLDTPGHVDFSAETERTMQVIDYAVLVISGTDGVQSHTTTLWKLLRKYNIPVFVFVNKMDLIGADKAHLIDRLRKELSDRCVDFTGDFDNIDEDCATCCEELMEQFIETGSLSKESISAAIENRQIFPCFFGSALKMQGVEEFISVLCRYTSGKAYGESFGAKVYKISYDAKGSRLTHMKITGGVLKMRDDMSYSDQDGNVVNAKVSSIRFYTGEKFRTSESAEAGMVCAVTGLTGTYAGQGIGAENDSDEAALEPVMTYRVSLPEDKNVYEALKELRILEDQDPQLHILWNEQNREIHIQLMGAVQTEVLTKLIADKFGFDIQFMDGAVTYRETIRDTVEGVGHYEPLRHYAEAHILLEPLPQGSGIVIDTVCPEDELDRNWQRLILTHVKEKTHLGVLTGSPVTDIKMTLVKGKAHLKHTEGGDFRQATYRAIRQGLRMAESVLLEPYYDYELEVPTENVGRAISDLQRMCASFDTPETIGESSVIRGSAPVAEMNSYQADIIAYTHGKGKLSLSLGGYKECHNADEVISSIGYSADNDTENSADSVFCSHGAGYLVKWNEVYDHMHLPLSLDENEDDEAPEARKNKAQRFIEKAVSDEELMEIFERTYGKINRDPHKAFKKTKAVSIDDKKVRLPKYEGPDYLLVDGYNIIFAWDDLKKIAGDNLDAARGELINRMCNYQGYAGCELILVFDAYRVKGKHREVEKYCNINIVYTKESETADSYIERVSHELSKKHKVRVATSDGLEQMIILGNGAMRISATEFRKRYEAAEVSIKEFIDSM</sequence>
<dbReference type="InterPro" id="IPR000640">
    <property type="entry name" value="EFG_V-like"/>
</dbReference>
<dbReference type="GO" id="GO:0005525">
    <property type="term" value="F:GTP binding"/>
    <property type="evidence" value="ECO:0007669"/>
    <property type="project" value="UniProtKB-KW"/>
</dbReference>
<feature type="domain" description="Tr-type G" evidence="5">
    <location>
        <begin position="1"/>
        <end position="227"/>
    </location>
</feature>
<dbReference type="PROSITE" id="PS00301">
    <property type="entry name" value="G_TR_1"/>
    <property type="match status" value="1"/>
</dbReference>
<dbReference type="Pfam" id="PF00679">
    <property type="entry name" value="EFG_C"/>
    <property type="match status" value="1"/>
</dbReference>
<dbReference type="Gene3D" id="3.30.230.10">
    <property type="match status" value="1"/>
</dbReference>
<dbReference type="InterPro" id="IPR005225">
    <property type="entry name" value="Small_GTP-bd"/>
</dbReference>
<dbReference type="PROSITE" id="PS51722">
    <property type="entry name" value="G_TR_2"/>
    <property type="match status" value="1"/>
</dbReference>
<dbReference type="SUPFAM" id="SSF54211">
    <property type="entry name" value="Ribosomal protein S5 domain 2-like"/>
    <property type="match status" value="1"/>
</dbReference>
<gene>
    <name evidence="6" type="ORF">IE37_00182</name>
</gene>
<dbReference type="InterPro" id="IPR009000">
    <property type="entry name" value="Transl_B-barrel_sf"/>
</dbReference>
<dbReference type="CDD" id="cd10912">
    <property type="entry name" value="PIN_YacP-like"/>
    <property type="match status" value="1"/>
</dbReference>
<dbReference type="InterPro" id="IPR005517">
    <property type="entry name" value="Transl_elong_EFG/EF2_IV"/>
</dbReference>
<dbReference type="CDD" id="cd03711">
    <property type="entry name" value="Tet_C"/>
    <property type="match status" value="1"/>
</dbReference>
<dbReference type="Pfam" id="PF05991">
    <property type="entry name" value="NYN_YacP"/>
    <property type="match status" value="1"/>
</dbReference>
<protein>
    <submittedName>
        <fullName evidence="6">Small GTP-binding protein</fullName>
    </submittedName>
</protein>
<dbReference type="Pfam" id="PF03764">
    <property type="entry name" value="EFG_IV"/>
    <property type="match status" value="1"/>
</dbReference>
<dbReference type="SMART" id="SM00838">
    <property type="entry name" value="EFG_C"/>
    <property type="match status" value="1"/>
</dbReference>
<dbReference type="InterPro" id="IPR000795">
    <property type="entry name" value="T_Tr_GTP-bd_dom"/>
</dbReference>
<evidence type="ECO:0000256" key="4">
    <source>
        <dbReference type="ARBA" id="ARBA00023251"/>
    </source>
</evidence>
<dbReference type="Gene3D" id="3.30.70.870">
    <property type="entry name" value="Elongation Factor G (Translational Gtpase), domain 3"/>
    <property type="match status" value="1"/>
</dbReference>
<dbReference type="InterPro" id="IPR014721">
    <property type="entry name" value="Ribsml_uS5_D2-typ_fold_subgr"/>
</dbReference>
<dbReference type="AlphaFoldDB" id="A0A315Y5L9"/>
<evidence type="ECO:0000256" key="3">
    <source>
        <dbReference type="ARBA" id="ARBA00023134"/>
    </source>
</evidence>
<dbReference type="SUPFAM" id="SSF54980">
    <property type="entry name" value="EF-G C-terminal domain-like"/>
    <property type="match status" value="2"/>
</dbReference>
<dbReference type="GO" id="GO:0046677">
    <property type="term" value="P:response to antibiotic"/>
    <property type="evidence" value="ECO:0007669"/>
    <property type="project" value="UniProtKB-KW"/>
</dbReference>
<dbReference type="EMBL" id="QGDI01000001">
    <property type="protein sequence ID" value="PWJ15288.1"/>
    <property type="molecule type" value="Genomic_DNA"/>
</dbReference>
<dbReference type="InterPro" id="IPR027417">
    <property type="entry name" value="P-loop_NTPase"/>
</dbReference>
<dbReference type="Gene3D" id="3.30.70.240">
    <property type="match status" value="1"/>
</dbReference>
<dbReference type="PANTHER" id="PTHR43261:SF1">
    <property type="entry name" value="RIBOSOME-RELEASING FACTOR 2, MITOCHONDRIAL"/>
    <property type="match status" value="1"/>
</dbReference>
<dbReference type="GO" id="GO:0003924">
    <property type="term" value="F:GTPase activity"/>
    <property type="evidence" value="ECO:0007669"/>
    <property type="project" value="InterPro"/>
</dbReference>
<evidence type="ECO:0000256" key="1">
    <source>
        <dbReference type="ARBA" id="ARBA00022741"/>
    </source>
</evidence>